<dbReference type="InterPro" id="IPR000270">
    <property type="entry name" value="PB1_dom"/>
</dbReference>
<gene>
    <name evidence="9" type="ORF">PLOB_00022172</name>
</gene>
<proteinExistence type="predicted"/>
<keyword evidence="2" id="KW-0808">Transferase</keyword>
<organism evidence="9 10">
    <name type="scientific">Porites lobata</name>
    <dbReference type="NCBI Taxonomy" id="104759"/>
    <lineage>
        <taxon>Eukaryota</taxon>
        <taxon>Metazoa</taxon>
        <taxon>Cnidaria</taxon>
        <taxon>Anthozoa</taxon>
        <taxon>Hexacorallia</taxon>
        <taxon>Scleractinia</taxon>
        <taxon>Fungiina</taxon>
        <taxon>Poritidae</taxon>
        <taxon>Porites</taxon>
    </lineage>
</organism>
<feature type="binding site" evidence="6">
    <location>
        <position position="453"/>
    </location>
    <ligand>
        <name>ATP</name>
        <dbReference type="ChEBI" id="CHEBI:30616"/>
    </ligand>
</feature>
<reference evidence="9 10" key="1">
    <citation type="submission" date="2022-05" db="EMBL/GenBank/DDBJ databases">
        <authorList>
            <consortium name="Genoscope - CEA"/>
            <person name="William W."/>
        </authorList>
    </citation>
    <scope>NUCLEOTIDE SEQUENCE [LARGE SCALE GENOMIC DNA]</scope>
</reference>
<keyword evidence="4" id="KW-0418">Kinase</keyword>
<comment type="caution">
    <text evidence="9">The sequence shown here is derived from an EMBL/GenBank/DDBJ whole genome shotgun (WGS) entry which is preliminary data.</text>
</comment>
<evidence type="ECO:0000256" key="5">
    <source>
        <dbReference type="ARBA" id="ARBA00022840"/>
    </source>
</evidence>
<feature type="compositionally biased region" description="Polar residues" evidence="7">
    <location>
        <begin position="294"/>
        <end position="304"/>
    </location>
</feature>
<dbReference type="Proteomes" id="UP001159405">
    <property type="component" value="Unassembled WGS sequence"/>
</dbReference>
<dbReference type="Gene3D" id="3.10.20.90">
    <property type="entry name" value="Phosphatidylinositol 3-kinase Catalytic Subunit, Chain A, domain 1"/>
    <property type="match status" value="1"/>
</dbReference>
<keyword evidence="5 6" id="KW-0067">ATP-binding</keyword>
<dbReference type="SMART" id="SM00666">
    <property type="entry name" value="PB1"/>
    <property type="match status" value="1"/>
</dbReference>
<feature type="region of interest" description="Disordered" evidence="7">
    <location>
        <begin position="267"/>
        <end position="304"/>
    </location>
</feature>
<dbReference type="InterPro" id="IPR000719">
    <property type="entry name" value="Prot_kinase_dom"/>
</dbReference>
<dbReference type="InterPro" id="IPR011009">
    <property type="entry name" value="Kinase-like_dom_sf"/>
</dbReference>
<dbReference type="Gene3D" id="1.10.510.10">
    <property type="entry name" value="Transferase(Phosphotransferase) domain 1"/>
    <property type="match status" value="1"/>
</dbReference>
<dbReference type="PANTHER" id="PTHR11584:SF369">
    <property type="entry name" value="MITOGEN-ACTIVATED PROTEIN KINASE KINASE KINASE 19-RELATED"/>
    <property type="match status" value="1"/>
</dbReference>
<dbReference type="SMART" id="SM00220">
    <property type="entry name" value="S_TKc"/>
    <property type="match status" value="1"/>
</dbReference>
<accession>A0ABN8NL36</accession>
<sequence length="691" mass="76914">MDDDLESGYLSPGSDSSRSQTHRLHNNFMMLENKSNTVRIKFEFRGEKRIIPIPRPVILSELLVKVKTAYGQELTMNYVGNEIANAIPILSQADLDQAIEILDRSQHLTSLRILLSLPNGVTENAGHHSMKTNSSMLPPSNPKVGSFFGIASKPFYKRGRPTRYGFLGHRSQSTPDEIAHIAYMAVDPPNTPSLSRYNYIQYMSSSSINTTGRNSPPPGFHHDQIPMQPFHMVRGEGEFIPESQDHVVLPRMPRHSAWFDPLSHSQVRVHSSPSSEGSWKGSSFSVDSGGELQSFHTSTRSASNSSLVLTTGMFSSEEDLTDSKAHTYPRRRSHTIGSSNAEFHDGNQIYNGTQNSRKPIPPSMRTDQQLSPSSSSSSSSGLLADIDNVGSRRPRRESELEAAVQRLKDMSAVEPKVPQVPENWTKGKLLGAGAFGQVYLCHDHDTGSELAVKQVEVGLLNTATQKEVNALEAEIDLLKNLQHERIVLYYGTEQTDLHVYIFMEYLPGGSVHDHIKQHGALNESLTRKYTRQILEGVSFLHTALIVHRDIKGANILRDLRGNVKLADFGASKRLQTIRSKTGFRSVHGTPYWMAPEVINGEGYGRKADIWSLGCTVVEMLTTKPPWSEFEPMAALFKIATQLTEPALPIDLSEDAREFIQSTLIKNSRQRPSADELLSYHFVQNSAVTTCL</sequence>
<evidence type="ECO:0000259" key="8">
    <source>
        <dbReference type="PROSITE" id="PS50011"/>
    </source>
</evidence>
<dbReference type="SUPFAM" id="SSF54277">
    <property type="entry name" value="CAD &amp; PB1 domains"/>
    <property type="match status" value="1"/>
</dbReference>
<evidence type="ECO:0000256" key="4">
    <source>
        <dbReference type="ARBA" id="ARBA00022777"/>
    </source>
</evidence>
<feature type="compositionally biased region" description="Low complexity" evidence="7">
    <location>
        <begin position="371"/>
        <end position="380"/>
    </location>
</feature>
<dbReference type="CDD" id="cd06625">
    <property type="entry name" value="STKc_MEKK3_like"/>
    <property type="match status" value="1"/>
</dbReference>
<dbReference type="Pfam" id="PF00564">
    <property type="entry name" value="PB1"/>
    <property type="match status" value="1"/>
</dbReference>
<dbReference type="SUPFAM" id="SSF56112">
    <property type="entry name" value="Protein kinase-like (PK-like)"/>
    <property type="match status" value="1"/>
</dbReference>
<evidence type="ECO:0000256" key="3">
    <source>
        <dbReference type="ARBA" id="ARBA00022741"/>
    </source>
</evidence>
<feature type="compositionally biased region" description="Low complexity" evidence="7">
    <location>
        <begin position="271"/>
        <end position="285"/>
    </location>
</feature>
<evidence type="ECO:0000313" key="9">
    <source>
        <dbReference type="EMBL" id="CAH3113538.1"/>
    </source>
</evidence>
<evidence type="ECO:0000256" key="6">
    <source>
        <dbReference type="PROSITE-ProRule" id="PRU10141"/>
    </source>
</evidence>
<dbReference type="Pfam" id="PF00069">
    <property type="entry name" value="Pkinase"/>
    <property type="match status" value="1"/>
</dbReference>
<feature type="region of interest" description="Disordered" evidence="7">
    <location>
        <begin position="1"/>
        <end position="21"/>
    </location>
</feature>
<dbReference type="PROSITE" id="PS00107">
    <property type="entry name" value="PROTEIN_KINASE_ATP"/>
    <property type="match status" value="1"/>
</dbReference>
<dbReference type="PROSITE" id="PS50011">
    <property type="entry name" value="PROTEIN_KINASE_DOM"/>
    <property type="match status" value="1"/>
</dbReference>
<evidence type="ECO:0000256" key="2">
    <source>
        <dbReference type="ARBA" id="ARBA00022679"/>
    </source>
</evidence>
<keyword evidence="1" id="KW-0723">Serine/threonine-protein kinase</keyword>
<dbReference type="InterPro" id="IPR017441">
    <property type="entry name" value="Protein_kinase_ATP_BS"/>
</dbReference>
<dbReference type="PANTHER" id="PTHR11584">
    <property type="entry name" value="SERINE/THREONINE PROTEIN KINASE"/>
    <property type="match status" value="1"/>
</dbReference>
<evidence type="ECO:0000313" key="10">
    <source>
        <dbReference type="Proteomes" id="UP001159405"/>
    </source>
</evidence>
<name>A0ABN8NL36_9CNID</name>
<feature type="compositionally biased region" description="Polar residues" evidence="7">
    <location>
        <begin position="348"/>
        <end position="357"/>
    </location>
</feature>
<evidence type="ECO:0000256" key="7">
    <source>
        <dbReference type="SAM" id="MobiDB-lite"/>
    </source>
</evidence>
<feature type="domain" description="Protein kinase" evidence="8">
    <location>
        <begin position="424"/>
        <end position="682"/>
    </location>
</feature>
<dbReference type="EMBL" id="CALNXK010000026">
    <property type="protein sequence ID" value="CAH3113538.1"/>
    <property type="molecule type" value="Genomic_DNA"/>
</dbReference>
<keyword evidence="10" id="KW-1185">Reference proteome</keyword>
<feature type="region of interest" description="Disordered" evidence="7">
    <location>
        <begin position="318"/>
        <end position="397"/>
    </location>
</feature>
<evidence type="ECO:0000256" key="1">
    <source>
        <dbReference type="ARBA" id="ARBA00022527"/>
    </source>
</evidence>
<keyword evidence="3 6" id="KW-0547">Nucleotide-binding</keyword>
<protein>
    <recommendedName>
        <fullName evidence="8">Protein kinase domain-containing protein</fullName>
    </recommendedName>
</protein>